<reference evidence="1" key="1">
    <citation type="submission" date="2023-06" db="EMBL/GenBank/DDBJ databases">
        <authorList>
            <person name="Kurt Z."/>
        </authorList>
    </citation>
    <scope>NUCLEOTIDE SEQUENCE</scope>
</reference>
<gene>
    <name evidence="1" type="ORF">HINF_LOCUS15403</name>
    <name evidence="2" type="ORF">HINF_LOCUS3212</name>
</gene>
<organism evidence="1">
    <name type="scientific">Hexamita inflata</name>
    <dbReference type="NCBI Taxonomy" id="28002"/>
    <lineage>
        <taxon>Eukaryota</taxon>
        <taxon>Metamonada</taxon>
        <taxon>Diplomonadida</taxon>
        <taxon>Hexamitidae</taxon>
        <taxon>Hexamitinae</taxon>
        <taxon>Hexamita</taxon>
    </lineage>
</organism>
<proteinExistence type="predicted"/>
<comment type="caution">
    <text evidence="1">The sequence shown here is derived from an EMBL/GenBank/DDBJ whole genome shotgun (WGS) entry which is preliminary data.</text>
</comment>
<dbReference type="EMBL" id="CAXDID020000006">
    <property type="protein sequence ID" value="CAL5975198.1"/>
    <property type="molecule type" value="Genomic_DNA"/>
</dbReference>
<name>A0AA86NXD2_9EUKA</name>
<sequence>MFKYNITGNALRMSSSHDKHNDEPNCSNDLKLFEGMKLLKVSIDGQHNIQSRLEFVLKSHQTDIKYIEIENCIIDLSKAQGQFEDLKFTNCIFTGSLTDKLSASLVTVNSTGIALSQLQYGSITSINVSREYNSQNKQYNLLSFDFSFHGALDMTNLKNIVLNSITIDLSSIFGNWQSVTFTDCTFTNQLTDNFSTVNCEISSRTQDFLANFKNYRFNNLAISIRSNRRAYFTISALKCVKWQYINLTLYNFNVYLIEFTGNFSELTFDYCTLTHIGVKSLNVQKLSLIKCGYRFSKRGSDLFRNTFCDVLNVIEAKRLSCIPSTPELNVQSSIISLKQPNNQLQRINLTGHNQILSLNVTRMNNLSSFTTEKTKNKKINELVRFVQSRNEFKMKNIIDGKKIKQLLEMQKDLKQNIQQFKEAVKCYQFRFGTE</sequence>
<dbReference type="AlphaFoldDB" id="A0AA86NXD2"/>
<evidence type="ECO:0000313" key="3">
    <source>
        <dbReference type="Proteomes" id="UP001642409"/>
    </source>
</evidence>
<evidence type="ECO:0000313" key="2">
    <source>
        <dbReference type="EMBL" id="CAL5975198.1"/>
    </source>
</evidence>
<evidence type="ECO:0000313" key="1">
    <source>
        <dbReference type="EMBL" id="CAI9927758.1"/>
    </source>
</evidence>
<dbReference type="Proteomes" id="UP001642409">
    <property type="component" value="Unassembled WGS sequence"/>
</dbReference>
<dbReference type="EMBL" id="CATOUU010000386">
    <property type="protein sequence ID" value="CAI9927758.1"/>
    <property type="molecule type" value="Genomic_DNA"/>
</dbReference>
<accession>A0AA86NXD2</accession>
<keyword evidence="3" id="KW-1185">Reference proteome</keyword>
<protein>
    <submittedName>
        <fullName evidence="2">Hypothetical_protein</fullName>
    </submittedName>
</protein>
<reference evidence="2 3" key="2">
    <citation type="submission" date="2024-07" db="EMBL/GenBank/DDBJ databases">
        <authorList>
            <person name="Akdeniz Z."/>
        </authorList>
    </citation>
    <scope>NUCLEOTIDE SEQUENCE [LARGE SCALE GENOMIC DNA]</scope>
</reference>